<evidence type="ECO:0000259" key="1">
    <source>
        <dbReference type="PROSITE" id="PS50234"/>
    </source>
</evidence>
<protein>
    <recommendedName>
        <fullName evidence="1">VWFA domain-containing protein</fullName>
    </recommendedName>
</protein>
<evidence type="ECO:0000313" key="2">
    <source>
        <dbReference type="EMBL" id="QNO58083.1"/>
    </source>
</evidence>
<dbReference type="SUPFAM" id="SSF53300">
    <property type="entry name" value="vWA-like"/>
    <property type="match status" value="1"/>
</dbReference>
<dbReference type="CDD" id="cd00198">
    <property type="entry name" value="vWFA"/>
    <property type="match status" value="1"/>
</dbReference>
<dbReference type="Pfam" id="PF00092">
    <property type="entry name" value="VWA"/>
    <property type="match status" value="1"/>
</dbReference>
<dbReference type="SMART" id="SM00327">
    <property type="entry name" value="VWA"/>
    <property type="match status" value="1"/>
</dbReference>
<proteinExistence type="predicted"/>
<dbReference type="PROSITE" id="PS50234">
    <property type="entry name" value="VWFA"/>
    <property type="match status" value="1"/>
</dbReference>
<dbReference type="PIRSF" id="PIRSF500176">
    <property type="entry name" value="L_ASNase"/>
    <property type="match status" value="1"/>
</dbReference>
<reference evidence="2" key="1">
    <citation type="submission" date="2020-06" db="EMBL/GenBank/DDBJ databases">
        <title>Unique genomic features of the anaerobic methanotrophic archaea.</title>
        <authorList>
            <person name="Chadwick G.L."/>
            <person name="Skennerton C.T."/>
            <person name="Laso-Perez R."/>
            <person name="Leu A.O."/>
            <person name="Speth D.R."/>
            <person name="Yu H."/>
            <person name="Morgan-Lang C."/>
            <person name="Hatzenpichler R."/>
            <person name="Goudeau D."/>
            <person name="Malmstrom R."/>
            <person name="Brazelton W.J."/>
            <person name="Woyke T."/>
            <person name="Hallam S.J."/>
            <person name="Tyson G.W."/>
            <person name="Wegener G."/>
            <person name="Boetius A."/>
            <person name="Orphan V."/>
        </authorList>
    </citation>
    <scope>NUCLEOTIDE SEQUENCE</scope>
</reference>
<dbReference type="InterPro" id="IPR050525">
    <property type="entry name" value="ECM_Assembly_Org"/>
</dbReference>
<dbReference type="EMBL" id="MT631713">
    <property type="protein sequence ID" value="QNO58083.1"/>
    <property type="molecule type" value="Genomic_DNA"/>
</dbReference>
<organism evidence="2">
    <name type="scientific">Candidatus Methanophaga sp. ANME-1 ERB7</name>
    <dbReference type="NCBI Taxonomy" id="2759913"/>
    <lineage>
        <taxon>Archaea</taxon>
        <taxon>Methanobacteriati</taxon>
        <taxon>Methanobacteriota</taxon>
        <taxon>Stenosarchaea group</taxon>
        <taxon>Methanomicrobia</taxon>
        <taxon>Candidatus Methanophagales</taxon>
        <taxon>Candidatus Methanophagaceae</taxon>
        <taxon>Candidatus Methanophaga</taxon>
    </lineage>
</organism>
<dbReference type="PANTHER" id="PTHR24020">
    <property type="entry name" value="COLLAGEN ALPHA"/>
    <property type="match status" value="1"/>
</dbReference>
<dbReference type="InterPro" id="IPR002035">
    <property type="entry name" value="VWF_A"/>
</dbReference>
<dbReference type="InterPro" id="IPR006034">
    <property type="entry name" value="Asparaginase/glutaminase-like"/>
</dbReference>
<dbReference type="PIRSF" id="PIRSF001220">
    <property type="entry name" value="L-ASNase_gatD"/>
    <property type="match status" value="1"/>
</dbReference>
<name>A0A7G9ZCU9_9EURY</name>
<sequence length="203" mass="22118">MQDIEIRQKQKEVLERIRKRSTDLVRVSGLVVYLLLDTSGSMEGQNLVQAKRGAINFAEDARSKGYALGLIQFSSTATHLCEPQRDISVLNQYLERIYADGSTNMTDAILLALQTMSDRKGYRAVVIVTDGMPNSQETALEAAQEAKANGIDILAIGTDGADRDFLAKLASKTELSVKVLSERLEQGITSMAKLLPLSGKGGK</sequence>
<dbReference type="PANTHER" id="PTHR24020:SF84">
    <property type="entry name" value="VWFA DOMAIN-CONTAINING PROTEIN"/>
    <property type="match status" value="1"/>
</dbReference>
<gene>
    <name evidence="2" type="ORF">OJKMNAAM_00004</name>
</gene>
<dbReference type="InterPro" id="IPR036465">
    <property type="entry name" value="vWFA_dom_sf"/>
</dbReference>
<accession>A0A7G9ZCU9</accession>
<feature type="domain" description="VWFA" evidence="1">
    <location>
        <begin position="31"/>
        <end position="195"/>
    </location>
</feature>
<dbReference type="AlphaFoldDB" id="A0A7G9ZCU9"/>
<dbReference type="Gene3D" id="3.40.50.410">
    <property type="entry name" value="von Willebrand factor, type A domain"/>
    <property type="match status" value="1"/>
</dbReference>